<gene>
    <name evidence="4" type="ORF">ECRASSUSDP1_LOCUS18031</name>
</gene>
<proteinExistence type="predicted"/>
<reference evidence="4" key="1">
    <citation type="submission" date="2023-07" db="EMBL/GenBank/DDBJ databases">
        <authorList>
            <consortium name="AG Swart"/>
            <person name="Singh M."/>
            <person name="Singh A."/>
            <person name="Seah K."/>
            <person name="Emmerich C."/>
        </authorList>
    </citation>
    <scope>NUCLEOTIDE SEQUENCE</scope>
    <source>
        <strain evidence="4">DP1</strain>
    </source>
</reference>
<dbReference type="EMBL" id="CAMPGE010018222">
    <property type="protein sequence ID" value="CAI2376661.1"/>
    <property type="molecule type" value="Genomic_DNA"/>
</dbReference>
<organism evidence="4 5">
    <name type="scientific">Euplotes crassus</name>
    <dbReference type="NCBI Taxonomy" id="5936"/>
    <lineage>
        <taxon>Eukaryota</taxon>
        <taxon>Sar</taxon>
        <taxon>Alveolata</taxon>
        <taxon>Ciliophora</taxon>
        <taxon>Intramacronucleata</taxon>
        <taxon>Spirotrichea</taxon>
        <taxon>Hypotrichia</taxon>
        <taxon>Euplotida</taxon>
        <taxon>Euplotidae</taxon>
        <taxon>Moneuplotes</taxon>
    </lineage>
</organism>
<keyword evidence="5" id="KW-1185">Reference proteome</keyword>
<dbReference type="Gene3D" id="1.20.5.110">
    <property type="match status" value="1"/>
</dbReference>
<dbReference type="Proteomes" id="UP001295684">
    <property type="component" value="Unassembled WGS sequence"/>
</dbReference>
<evidence type="ECO:0000313" key="5">
    <source>
        <dbReference type="Proteomes" id="UP001295684"/>
    </source>
</evidence>
<dbReference type="SUPFAM" id="SSF58038">
    <property type="entry name" value="SNARE fusion complex"/>
    <property type="match status" value="1"/>
</dbReference>
<dbReference type="InterPro" id="IPR000727">
    <property type="entry name" value="T_SNARE_dom"/>
</dbReference>
<dbReference type="PROSITE" id="PS50192">
    <property type="entry name" value="T_SNARE"/>
    <property type="match status" value="1"/>
</dbReference>
<evidence type="ECO:0000256" key="1">
    <source>
        <dbReference type="SAM" id="Coils"/>
    </source>
</evidence>
<evidence type="ECO:0000313" key="4">
    <source>
        <dbReference type="EMBL" id="CAI2376661.1"/>
    </source>
</evidence>
<evidence type="ECO:0000259" key="3">
    <source>
        <dbReference type="PROSITE" id="PS50192"/>
    </source>
</evidence>
<accession>A0AAD1XPM6</accession>
<feature type="transmembrane region" description="Helical" evidence="2">
    <location>
        <begin position="272"/>
        <end position="293"/>
    </location>
</feature>
<name>A0AAD1XPM6_EUPCR</name>
<keyword evidence="2" id="KW-0812">Transmembrane</keyword>
<keyword evidence="1" id="KW-0175">Coiled coil</keyword>
<keyword evidence="2" id="KW-1133">Transmembrane helix</keyword>
<comment type="caution">
    <text evidence="4">The sequence shown here is derived from an EMBL/GenBank/DDBJ whole genome shotgun (WGS) entry which is preliminary data.</text>
</comment>
<sequence>MVKNELVKRKIDTMDKKLEYMYVRLGGEDLENGKELKGLKNLDQYQGMVIGIKNKINRIKEDIEKRKENIKIHGYQNKDRIVADLRIRKSIDEAEEEINTVEILVKKKAASYSKEDLNNRNKTIGLLRKNLMLLRDDIMGDKANVSVDQDAPNKIFGDYNNTDSDQISPKQVKVDLEGEEEKYVDRELTEEEKQALVQFKKNDEELDKILDKVIAGLGQLEEKGNQLHEGIERQNELLKKTNKKVEKTNLRLRQQNNHLKDVLQKIRSTNKLCCDLCLVLCFLGLCGVIVAVLNSKNYF</sequence>
<keyword evidence="2" id="KW-0472">Membrane</keyword>
<protein>
    <recommendedName>
        <fullName evidence="3">t-SNARE coiled-coil homology domain-containing protein</fullName>
    </recommendedName>
</protein>
<dbReference type="AlphaFoldDB" id="A0AAD1XPM6"/>
<feature type="domain" description="T-SNARE coiled-coil homology" evidence="3">
    <location>
        <begin position="200"/>
        <end position="262"/>
    </location>
</feature>
<evidence type="ECO:0000256" key="2">
    <source>
        <dbReference type="SAM" id="Phobius"/>
    </source>
</evidence>
<feature type="coiled-coil region" evidence="1">
    <location>
        <begin position="228"/>
        <end position="265"/>
    </location>
</feature>